<keyword evidence="1" id="KW-1133">Transmembrane helix</keyword>
<organism evidence="3 4">
    <name type="scientific">Rhodanobacter denitrificans</name>
    <dbReference type="NCBI Taxonomy" id="666685"/>
    <lineage>
        <taxon>Bacteria</taxon>
        <taxon>Pseudomonadati</taxon>
        <taxon>Pseudomonadota</taxon>
        <taxon>Gammaproteobacteria</taxon>
        <taxon>Lysobacterales</taxon>
        <taxon>Rhodanobacteraceae</taxon>
        <taxon>Rhodanobacter</taxon>
    </lineage>
</organism>
<reference evidence="3 4" key="1">
    <citation type="submission" date="2017-08" db="EMBL/GenBank/DDBJ databases">
        <title>Infants hospitalized years apart are colonized by the same room-sourced microbial strains.</title>
        <authorList>
            <person name="Brooks B."/>
            <person name="Olm M.R."/>
            <person name="Firek B.A."/>
            <person name="Baker R."/>
            <person name="Thomas B.C."/>
            <person name="Morowitz M.J."/>
            <person name="Banfield J.F."/>
        </authorList>
    </citation>
    <scope>NUCLEOTIDE SEQUENCE [LARGE SCALE GENOMIC DNA]</scope>
    <source>
        <strain evidence="3">S2_005_003_R2_42</strain>
    </source>
</reference>
<evidence type="ECO:0000259" key="2">
    <source>
        <dbReference type="SMART" id="SM00867"/>
    </source>
</evidence>
<dbReference type="SMART" id="SM00867">
    <property type="entry name" value="YceI"/>
    <property type="match status" value="1"/>
</dbReference>
<dbReference type="SUPFAM" id="SSF101874">
    <property type="entry name" value="YceI-like"/>
    <property type="match status" value="1"/>
</dbReference>
<name>A0A2W5K3Y4_9GAMM</name>
<gene>
    <name evidence="3" type="ORF">DI564_16185</name>
</gene>
<dbReference type="PANTHER" id="PTHR34406">
    <property type="entry name" value="PROTEIN YCEI"/>
    <property type="match status" value="1"/>
</dbReference>
<protein>
    <recommendedName>
        <fullName evidence="2">Lipid/polyisoprenoid-binding YceI-like domain-containing protein</fullName>
    </recommendedName>
</protein>
<comment type="caution">
    <text evidence="3">The sequence shown here is derived from an EMBL/GenBank/DDBJ whole genome shotgun (WGS) entry which is preliminary data.</text>
</comment>
<dbReference type="InterPro" id="IPR036761">
    <property type="entry name" value="TTHA0802/YceI-like_sf"/>
</dbReference>
<keyword evidence="1" id="KW-0472">Membrane</keyword>
<dbReference type="Pfam" id="PF04264">
    <property type="entry name" value="YceI"/>
    <property type="match status" value="1"/>
</dbReference>
<dbReference type="Gene3D" id="2.40.128.110">
    <property type="entry name" value="Lipid/polyisoprenoid-binding, YceI-like"/>
    <property type="match status" value="1"/>
</dbReference>
<evidence type="ECO:0000313" key="4">
    <source>
        <dbReference type="Proteomes" id="UP000249046"/>
    </source>
</evidence>
<accession>A0A2W5K3Y4</accession>
<evidence type="ECO:0000313" key="3">
    <source>
        <dbReference type="EMBL" id="PZQ10204.1"/>
    </source>
</evidence>
<keyword evidence="1" id="KW-0812">Transmembrane</keyword>
<feature type="transmembrane region" description="Helical" evidence="1">
    <location>
        <begin position="44"/>
        <end position="62"/>
    </location>
</feature>
<evidence type="ECO:0000256" key="1">
    <source>
        <dbReference type="SAM" id="Phobius"/>
    </source>
</evidence>
<sequence length="253" mass="26966">MSVTTAGSCDGAGLVSVDRQCIHAAAVAGPPGFCQARRMSTLRILALTALLAVIAAVAPGRAAGADATTWRFDPVHSQITFFVDHLGFAHAAGRVRVAGGWFRFDPDHWSDAAVDVTIDLASLDMGDAKWSEAVRSGQFLDAARWPTARFVAHGLDTAGQPNGQAILRGELTLRGQTRPVELAVTFNRIGRDPYAFKRKAGFSARTTLQRSAFGMKRYAEVVGETIDVRIEVEGIADGQAANPDETADGDTKQ</sequence>
<dbReference type="InterPro" id="IPR007372">
    <property type="entry name" value="Lipid/polyisoprenoid-bd_YceI"/>
</dbReference>
<proteinExistence type="predicted"/>
<dbReference type="Proteomes" id="UP000249046">
    <property type="component" value="Unassembled WGS sequence"/>
</dbReference>
<feature type="domain" description="Lipid/polyisoprenoid-binding YceI-like" evidence="2">
    <location>
        <begin position="69"/>
        <end position="235"/>
    </location>
</feature>
<dbReference type="AlphaFoldDB" id="A0A2W5K3Y4"/>
<dbReference type="PANTHER" id="PTHR34406:SF1">
    <property type="entry name" value="PROTEIN YCEI"/>
    <property type="match status" value="1"/>
</dbReference>
<dbReference type="EMBL" id="QFPO01000021">
    <property type="protein sequence ID" value="PZQ10204.1"/>
    <property type="molecule type" value="Genomic_DNA"/>
</dbReference>